<organism evidence="10 11">
    <name type="scientific">Leptolinea tardivitalis</name>
    <dbReference type="NCBI Taxonomy" id="229920"/>
    <lineage>
        <taxon>Bacteria</taxon>
        <taxon>Bacillati</taxon>
        <taxon>Chloroflexota</taxon>
        <taxon>Anaerolineae</taxon>
        <taxon>Anaerolineales</taxon>
        <taxon>Anaerolineaceae</taxon>
        <taxon>Leptolinea</taxon>
    </lineage>
</organism>
<proteinExistence type="inferred from homology"/>
<name>A0A0P6X0T4_9CHLR</name>
<reference evidence="10 11" key="1">
    <citation type="submission" date="2015-07" db="EMBL/GenBank/DDBJ databases">
        <title>Genome sequence of Leptolinea tardivitalis DSM 16556.</title>
        <authorList>
            <person name="Hemp J."/>
            <person name="Ward L.M."/>
            <person name="Pace L.A."/>
            <person name="Fischer W.W."/>
        </authorList>
    </citation>
    <scope>NUCLEOTIDE SEQUENCE [LARGE SCALE GENOMIC DNA]</scope>
    <source>
        <strain evidence="10 11">YMTK-2</strain>
    </source>
</reference>
<keyword evidence="7 8" id="KW-0456">Lyase</keyword>
<protein>
    <recommendedName>
        <fullName evidence="5 8">dTDP-glucose 4,6-dehydratase</fullName>
        <ecNumber evidence="4 8">4.2.1.46</ecNumber>
    </recommendedName>
</protein>
<dbReference type="PATRIC" id="fig|229920.5.peg.1363"/>
<dbReference type="STRING" id="229920.ADM99_06970"/>
<sequence length="362" mass="41081">MVNWLVTGGAGFIGSNFIHHILKSREDINVFNFDLLTYAGNLENLSDIRNNDRYHFIRGDICDRKQVDEALLDNKITTIVHFAAETHVDRSILGPMQFVITNVNGTATLLEAARDYWLNNPEKPARETRFHHISTDEVFGSLKKGEPAWTEDSPYAPNSPYAASKAASDHLVRAYGHTYGLPVTISNCSNNYGPYQFPEKLMPVVILNALSGKSIPVYGDGQQIRDWLYVEDHCEAIEKIILQGKPGETYNIGGDNQPTNLAIVKTICQLLDELVLDSPYKPFESLITYVADRPGHDRRYDMDSHKIHQLLGWSPRFTLETGLRKTVQWYLDNLTWVEGITGKTNYQDWMQRNYTGRGGNNK</sequence>
<accession>A0A0P6X0T4</accession>
<evidence type="ECO:0000256" key="7">
    <source>
        <dbReference type="ARBA" id="ARBA00023239"/>
    </source>
</evidence>
<evidence type="ECO:0000313" key="11">
    <source>
        <dbReference type="Proteomes" id="UP000050430"/>
    </source>
</evidence>
<keyword evidence="6" id="KW-0520">NAD</keyword>
<evidence type="ECO:0000259" key="9">
    <source>
        <dbReference type="Pfam" id="PF16363"/>
    </source>
</evidence>
<dbReference type="OrthoDB" id="9803061at2"/>
<dbReference type="Pfam" id="PF16363">
    <property type="entry name" value="GDP_Man_Dehyd"/>
    <property type="match status" value="1"/>
</dbReference>
<comment type="catalytic activity">
    <reaction evidence="1 8">
        <text>dTDP-alpha-D-glucose = dTDP-4-dehydro-6-deoxy-alpha-D-glucose + H2O</text>
        <dbReference type="Rhea" id="RHEA:17221"/>
        <dbReference type="ChEBI" id="CHEBI:15377"/>
        <dbReference type="ChEBI" id="CHEBI:57477"/>
        <dbReference type="ChEBI" id="CHEBI:57649"/>
        <dbReference type="EC" id="4.2.1.46"/>
    </reaction>
</comment>
<dbReference type="InterPro" id="IPR016040">
    <property type="entry name" value="NAD(P)-bd_dom"/>
</dbReference>
<evidence type="ECO:0000256" key="4">
    <source>
        <dbReference type="ARBA" id="ARBA00011990"/>
    </source>
</evidence>
<dbReference type="PANTHER" id="PTHR43000">
    <property type="entry name" value="DTDP-D-GLUCOSE 4,6-DEHYDRATASE-RELATED"/>
    <property type="match status" value="1"/>
</dbReference>
<dbReference type="GO" id="GO:0008460">
    <property type="term" value="F:dTDP-glucose 4,6-dehydratase activity"/>
    <property type="evidence" value="ECO:0007669"/>
    <property type="project" value="UniProtKB-EC"/>
</dbReference>
<evidence type="ECO:0000313" key="10">
    <source>
        <dbReference type="EMBL" id="KPL72803.1"/>
    </source>
</evidence>
<dbReference type="AlphaFoldDB" id="A0A0P6X0T4"/>
<dbReference type="GO" id="GO:0009225">
    <property type="term" value="P:nucleotide-sugar metabolic process"/>
    <property type="evidence" value="ECO:0007669"/>
    <property type="project" value="InterPro"/>
</dbReference>
<dbReference type="Gene3D" id="3.40.50.720">
    <property type="entry name" value="NAD(P)-binding Rossmann-like Domain"/>
    <property type="match status" value="1"/>
</dbReference>
<dbReference type="Proteomes" id="UP000050430">
    <property type="component" value="Unassembled WGS sequence"/>
</dbReference>
<dbReference type="NCBIfam" id="TIGR01181">
    <property type="entry name" value="dTDP_gluc_dehyt"/>
    <property type="match status" value="1"/>
</dbReference>
<dbReference type="EMBL" id="LGCK01000007">
    <property type="protein sequence ID" value="KPL72803.1"/>
    <property type="molecule type" value="Genomic_DNA"/>
</dbReference>
<comment type="caution">
    <text evidence="10">The sequence shown here is derived from an EMBL/GenBank/DDBJ whole genome shotgun (WGS) entry which is preliminary data.</text>
</comment>
<dbReference type="EC" id="4.2.1.46" evidence="4 8"/>
<evidence type="ECO:0000256" key="8">
    <source>
        <dbReference type="RuleBase" id="RU004473"/>
    </source>
</evidence>
<dbReference type="InterPro" id="IPR005888">
    <property type="entry name" value="dTDP_Gluc_deHydtase"/>
</dbReference>
<evidence type="ECO:0000256" key="2">
    <source>
        <dbReference type="ARBA" id="ARBA00001911"/>
    </source>
</evidence>
<dbReference type="CDD" id="cd05246">
    <property type="entry name" value="dTDP_GD_SDR_e"/>
    <property type="match status" value="1"/>
</dbReference>
<gene>
    <name evidence="10" type="ORF">ADM99_06970</name>
</gene>
<evidence type="ECO:0000256" key="5">
    <source>
        <dbReference type="ARBA" id="ARBA00016977"/>
    </source>
</evidence>
<evidence type="ECO:0000256" key="6">
    <source>
        <dbReference type="ARBA" id="ARBA00023027"/>
    </source>
</evidence>
<dbReference type="SUPFAM" id="SSF51735">
    <property type="entry name" value="NAD(P)-binding Rossmann-fold domains"/>
    <property type="match status" value="1"/>
</dbReference>
<dbReference type="RefSeq" id="WP_062421087.1">
    <property type="nucleotide sequence ID" value="NZ_BBYA01000008.1"/>
</dbReference>
<evidence type="ECO:0000256" key="3">
    <source>
        <dbReference type="ARBA" id="ARBA00008178"/>
    </source>
</evidence>
<comment type="cofactor">
    <cofactor evidence="2 8">
        <name>NAD(+)</name>
        <dbReference type="ChEBI" id="CHEBI:57540"/>
    </cofactor>
</comment>
<feature type="domain" description="NAD(P)-binding" evidence="9">
    <location>
        <begin position="5"/>
        <end position="326"/>
    </location>
</feature>
<dbReference type="InterPro" id="IPR036291">
    <property type="entry name" value="NAD(P)-bd_dom_sf"/>
</dbReference>
<evidence type="ECO:0000256" key="1">
    <source>
        <dbReference type="ARBA" id="ARBA00001539"/>
    </source>
</evidence>
<dbReference type="Gene3D" id="3.90.25.10">
    <property type="entry name" value="UDP-galactose 4-epimerase, domain 1"/>
    <property type="match status" value="1"/>
</dbReference>
<comment type="similarity">
    <text evidence="3 8">Belongs to the NAD(P)-dependent epimerase/dehydratase family. dTDP-glucose dehydratase subfamily.</text>
</comment>
<keyword evidence="11" id="KW-1185">Reference proteome</keyword>